<dbReference type="AlphaFoldDB" id="A0A0G4QHQ0"/>
<proteinExistence type="predicted"/>
<sequence length="105" mass="11873">MTTTDPVLIKLISDNIADPGDITDAVWKAGYRKTDFTTEQIIDITVSMTGDSIYLKLPHDNLPKTLDDISKYYLNNIIFDAHWDNPPTVVAQVIMENGYRKGDKK</sequence>
<protein>
    <submittedName>
        <fullName evidence="1">Uncharacterized protein</fullName>
    </submittedName>
</protein>
<evidence type="ECO:0000313" key="2">
    <source>
        <dbReference type="Proteomes" id="UP000183920"/>
    </source>
</evidence>
<dbReference type="RefSeq" id="WP_072065085.1">
    <property type="nucleotide sequence ID" value="NZ_CVRY01000008.1"/>
</dbReference>
<dbReference type="EMBL" id="CVRY01000008">
    <property type="protein sequence ID" value="CRL65255.1"/>
    <property type="molecule type" value="Genomic_DNA"/>
</dbReference>
<dbReference type="Proteomes" id="UP000183920">
    <property type="component" value="Unassembled WGS sequence"/>
</dbReference>
<gene>
    <name evidence="1" type="ORF">BN1804_03407</name>
</gene>
<reference evidence="2" key="1">
    <citation type="submission" date="2015-06" db="EMBL/GenBank/DDBJ databases">
        <authorList>
            <person name="Urmite Genomes"/>
        </authorList>
    </citation>
    <scope>NUCLEOTIDE SEQUENCE [LARGE SCALE GENOMIC DNA]</scope>
    <source>
        <strain evidence="2">CSUR P1867</strain>
    </source>
</reference>
<evidence type="ECO:0000313" key="1">
    <source>
        <dbReference type="EMBL" id="CRL65255.1"/>
    </source>
</evidence>
<accession>A0A0G4QHQ0</accession>
<organism evidence="1 2">
    <name type="scientific">Proteus penneri</name>
    <dbReference type="NCBI Taxonomy" id="102862"/>
    <lineage>
        <taxon>Bacteria</taxon>
        <taxon>Pseudomonadati</taxon>
        <taxon>Pseudomonadota</taxon>
        <taxon>Gammaproteobacteria</taxon>
        <taxon>Enterobacterales</taxon>
        <taxon>Morganellaceae</taxon>
        <taxon>Proteus</taxon>
    </lineage>
</organism>
<name>A0A0G4QHQ0_9GAMM</name>